<evidence type="ECO:0000313" key="2">
    <source>
        <dbReference type="Proteomes" id="UP001476247"/>
    </source>
</evidence>
<accession>A0ABP9Y4L6</accession>
<comment type="caution">
    <text evidence="1">The sequence shown here is derived from an EMBL/GenBank/DDBJ whole genome shotgun (WGS) entry which is preliminary data.</text>
</comment>
<dbReference type="EMBL" id="BAABUJ010000020">
    <property type="protein sequence ID" value="GAA5801911.1"/>
    <property type="molecule type" value="Genomic_DNA"/>
</dbReference>
<protein>
    <submittedName>
        <fullName evidence="1">Uncharacterized protein</fullName>
    </submittedName>
</protein>
<keyword evidence="2" id="KW-1185">Reference proteome</keyword>
<evidence type="ECO:0000313" key="1">
    <source>
        <dbReference type="EMBL" id="GAA5801911.1"/>
    </source>
</evidence>
<proteinExistence type="predicted"/>
<reference evidence="1 2" key="1">
    <citation type="submission" date="2024-04" db="EMBL/GenBank/DDBJ databases">
        <title>genome sequences of Mucor flavus KT1a and Helicostylum pulchrum KT1b strains isolation_sourced from the surface of a dry-aged beef.</title>
        <authorList>
            <person name="Toyotome T."/>
            <person name="Hosono M."/>
            <person name="Torimaru M."/>
            <person name="Fukuda K."/>
            <person name="Mikami N."/>
        </authorList>
    </citation>
    <scope>NUCLEOTIDE SEQUENCE [LARGE SCALE GENOMIC DNA]</scope>
    <source>
        <strain evidence="1 2">KT1b</strain>
    </source>
</reference>
<name>A0ABP9Y4L6_9FUNG</name>
<gene>
    <name evidence="1" type="ORF">HPULCUR_007369</name>
</gene>
<sequence>MINNEFNTAYRHIPWKSMIKAEFVDDVQRELETQHALDPSIDVDTRKNIGSSKDIVVEN</sequence>
<dbReference type="Proteomes" id="UP001476247">
    <property type="component" value="Unassembled WGS sequence"/>
</dbReference>
<organism evidence="1 2">
    <name type="scientific">Helicostylum pulchrum</name>
    <dbReference type="NCBI Taxonomy" id="562976"/>
    <lineage>
        <taxon>Eukaryota</taxon>
        <taxon>Fungi</taxon>
        <taxon>Fungi incertae sedis</taxon>
        <taxon>Mucoromycota</taxon>
        <taxon>Mucoromycotina</taxon>
        <taxon>Mucoromycetes</taxon>
        <taxon>Mucorales</taxon>
        <taxon>Mucorineae</taxon>
        <taxon>Mucoraceae</taxon>
        <taxon>Helicostylum</taxon>
    </lineage>
</organism>